<feature type="domain" description="GGDEF" evidence="3">
    <location>
        <begin position="434"/>
        <end position="563"/>
    </location>
</feature>
<comment type="caution">
    <text evidence="5">The sequence shown here is derived from an EMBL/GenBank/DDBJ whole genome shotgun (WGS) entry which is preliminary data.</text>
</comment>
<dbReference type="Gene3D" id="3.10.580.10">
    <property type="entry name" value="CBS-domain"/>
    <property type="match status" value="1"/>
</dbReference>
<dbReference type="PANTHER" id="PTHR33121:SF76">
    <property type="entry name" value="SIGNALING PROTEIN"/>
    <property type="match status" value="1"/>
</dbReference>
<dbReference type="InterPro" id="IPR043128">
    <property type="entry name" value="Rev_trsase/Diguanyl_cyclase"/>
</dbReference>
<dbReference type="Pfam" id="PF00990">
    <property type="entry name" value="GGDEF"/>
    <property type="match status" value="1"/>
</dbReference>
<evidence type="ECO:0000313" key="6">
    <source>
        <dbReference type="Proteomes" id="UP000273083"/>
    </source>
</evidence>
<dbReference type="Pfam" id="PF00571">
    <property type="entry name" value="CBS"/>
    <property type="match status" value="1"/>
</dbReference>
<dbReference type="InterPro" id="IPR029787">
    <property type="entry name" value="Nucleotide_cyclase"/>
</dbReference>
<proteinExistence type="predicted"/>
<dbReference type="PANTHER" id="PTHR33121">
    <property type="entry name" value="CYCLIC DI-GMP PHOSPHODIESTERASE PDEF"/>
    <property type="match status" value="1"/>
</dbReference>
<dbReference type="InterPro" id="IPR000644">
    <property type="entry name" value="CBS_dom"/>
</dbReference>
<dbReference type="PROSITE" id="PS50883">
    <property type="entry name" value="EAL"/>
    <property type="match status" value="1"/>
</dbReference>
<dbReference type="InterPro" id="IPR001633">
    <property type="entry name" value="EAL_dom"/>
</dbReference>
<dbReference type="CDD" id="cd01948">
    <property type="entry name" value="EAL"/>
    <property type="match status" value="1"/>
</dbReference>
<dbReference type="InterPro" id="IPR035919">
    <property type="entry name" value="EAL_sf"/>
</dbReference>
<dbReference type="EMBL" id="RJVG01000005">
    <property type="protein sequence ID" value="ROR28283.1"/>
    <property type="molecule type" value="Genomic_DNA"/>
</dbReference>
<feature type="domain" description="CBS" evidence="4">
    <location>
        <begin position="346"/>
        <end position="406"/>
    </location>
</feature>
<evidence type="ECO:0000259" key="3">
    <source>
        <dbReference type="PROSITE" id="PS50887"/>
    </source>
</evidence>
<dbReference type="GO" id="GO:0071111">
    <property type="term" value="F:cyclic-guanylate-specific phosphodiesterase activity"/>
    <property type="evidence" value="ECO:0007669"/>
    <property type="project" value="InterPro"/>
</dbReference>
<dbReference type="InterPro" id="IPR046342">
    <property type="entry name" value="CBS_dom_sf"/>
</dbReference>
<dbReference type="Proteomes" id="UP000273083">
    <property type="component" value="Unassembled WGS sequence"/>
</dbReference>
<keyword evidence="1" id="KW-0129">CBS domain</keyword>
<feature type="domain" description="EAL" evidence="2">
    <location>
        <begin position="1"/>
        <end position="254"/>
    </location>
</feature>
<protein>
    <submittedName>
        <fullName evidence="5">Diguanylate cyclase/phosphodiesterase</fullName>
    </submittedName>
</protein>
<name>A0A3N1XNL7_9FIRM</name>
<reference evidence="5 6" key="1">
    <citation type="submission" date="2018-11" db="EMBL/GenBank/DDBJ databases">
        <title>Genomic Encyclopedia of Type Strains, Phase IV (KMG-IV): sequencing the most valuable type-strain genomes for metagenomic binning, comparative biology and taxonomic classification.</title>
        <authorList>
            <person name="Goeker M."/>
        </authorList>
    </citation>
    <scope>NUCLEOTIDE SEQUENCE [LARGE SCALE GENOMIC DNA]</scope>
    <source>
        <strain evidence="5 6">DSM 26537</strain>
    </source>
</reference>
<dbReference type="OrthoDB" id="9813903at2"/>
<evidence type="ECO:0000256" key="1">
    <source>
        <dbReference type="PROSITE-ProRule" id="PRU00703"/>
    </source>
</evidence>
<organism evidence="5 6">
    <name type="scientific">Mobilisporobacter senegalensis</name>
    <dbReference type="NCBI Taxonomy" id="1329262"/>
    <lineage>
        <taxon>Bacteria</taxon>
        <taxon>Bacillati</taxon>
        <taxon>Bacillota</taxon>
        <taxon>Clostridia</taxon>
        <taxon>Lachnospirales</taxon>
        <taxon>Lachnospiraceae</taxon>
        <taxon>Mobilisporobacter</taxon>
    </lineage>
</organism>
<dbReference type="SMART" id="SM00052">
    <property type="entry name" value="EAL"/>
    <property type="match status" value="1"/>
</dbReference>
<dbReference type="RefSeq" id="WP_123609455.1">
    <property type="nucleotide sequence ID" value="NZ_RJVG01000005.1"/>
</dbReference>
<gene>
    <name evidence="5" type="ORF">EDD66_105224</name>
</gene>
<evidence type="ECO:0000259" key="2">
    <source>
        <dbReference type="PROSITE" id="PS50883"/>
    </source>
</evidence>
<sequence length="585" mass="66974">MDKRKDALEYIIYNKKIKTVFQPIISLRDGTVLGHEALSRITCESEITNSEMLFLTAGEYNRLWDLELLCRTTALNAAYKFMVPPYNKKLFINVNPYTMHDDNFKKGFTKSFLKQYEIAPHNVIFEITERNVITDMEGFKATIAHYKSQDYKIAIDDAGAGYAGLNLISDVNPNYIKLDMKLIRGINEDSLKYALVKGMVEFSKVSNIYLIAEGIETYEEMDTLINLGVQYGQGYYIQKPKEEILEINSKVLEEVKEINLKKNHTSQSMISNLYIKNLCTSIDLVSPEEKIPNVYDHFKANPNCFGVCVVENDIPIGIVTQEKLAFQLSGFYGFSLNQNKPISKLMDKNYLSVDYRTPVSVVSSMAMSRSINKLYDFIVVTEDEKYIGVVTIKDLLQKTTEIEISTAKHQNPLTGLPGNLVIEQMLNKCILSNMEYSIAYLDIDNFKAYNDVYGFENGDMVIKLLADILQYYRSADQFVGHIGGDDFVIILNKHVFDDYFKDIKNEFEYEVLELYNEIDLKNGYITTANRHGKVEQFPLISLTIVTVNNKSETFKNEFELTEILAGLKKAAKQKKVSERTILDNE</sequence>
<dbReference type="Pfam" id="PF00563">
    <property type="entry name" value="EAL"/>
    <property type="match status" value="1"/>
</dbReference>
<dbReference type="SUPFAM" id="SSF141868">
    <property type="entry name" value="EAL domain-like"/>
    <property type="match status" value="1"/>
</dbReference>
<evidence type="ECO:0000313" key="5">
    <source>
        <dbReference type="EMBL" id="ROR28283.1"/>
    </source>
</evidence>
<evidence type="ECO:0000259" key="4">
    <source>
        <dbReference type="PROSITE" id="PS51371"/>
    </source>
</evidence>
<dbReference type="Gene3D" id="3.20.20.450">
    <property type="entry name" value="EAL domain"/>
    <property type="match status" value="1"/>
</dbReference>
<dbReference type="SUPFAM" id="SSF55073">
    <property type="entry name" value="Nucleotide cyclase"/>
    <property type="match status" value="1"/>
</dbReference>
<dbReference type="Gene3D" id="3.30.70.270">
    <property type="match status" value="1"/>
</dbReference>
<dbReference type="PROSITE" id="PS51371">
    <property type="entry name" value="CBS"/>
    <property type="match status" value="1"/>
</dbReference>
<dbReference type="InterPro" id="IPR050706">
    <property type="entry name" value="Cyclic-di-GMP_PDE-like"/>
</dbReference>
<accession>A0A3N1XNL7</accession>
<dbReference type="SUPFAM" id="SSF54631">
    <property type="entry name" value="CBS-domain pair"/>
    <property type="match status" value="1"/>
</dbReference>
<dbReference type="InterPro" id="IPR000160">
    <property type="entry name" value="GGDEF_dom"/>
</dbReference>
<keyword evidence="6" id="KW-1185">Reference proteome</keyword>
<dbReference type="CDD" id="cd01949">
    <property type="entry name" value="GGDEF"/>
    <property type="match status" value="1"/>
</dbReference>
<dbReference type="SMART" id="SM00267">
    <property type="entry name" value="GGDEF"/>
    <property type="match status" value="1"/>
</dbReference>
<dbReference type="NCBIfam" id="TIGR00254">
    <property type="entry name" value="GGDEF"/>
    <property type="match status" value="1"/>
</dbReference>
<dbReference type="PROSITE" id="PS50887">
    <property type="entry name" value="GGDEF"/>
    <property type="match status" value="1"/>
</dbReference>
<dbReference type="AlphaFoldDB" id="A0A3N1XNL7"/>